<dbReference type="AlphaFoldDB" id="A0A917UFC8"/>
<feature type="domain" description="Methyltransferase" evidence="5">
    <location>
        <begin position="70"/>
        <end position="167"/>
    </location>
</feature>
<evidence type="ECO:0000313" key="6">
    <source>
        <dbReference type="EMBL" id="GGM88794.1"/>
    </source>
</evidence>
<evidence type="ECO:0000259" key="5">
    <source>
        <dbReference type="Pfam" id="PF13649"/>
    </source>
</evidence>
<keyword evidence="3" id="KW-0949">S-adenosyl-L-methionine</keyword>
<protein>
    <recommendedName>
        <fullName evidence="5">Methyltransferase domain-containing protein</fullName>
    </recommendedName>
</protein>
<evidence type="ECO:0000256" key="4">
    <source>
        <dbReference type="SAM" id="MobiDB-lite"/>
    </source>
</evidence>
<dbReference type="RefSeq" id="WP_229712778.1">
    <property type="nucleotide sequence ID" value="NZ_BMML01000001.1"/>
</dbReference>
<dbReference type="EMBL" id="BMML01000001">
    <property type="protein sequence ID" value="GGM88794.1"/>
    <property type="molecule type" value="Genomic_DNA"/>
</dbReference>
<comment type="caution">
    <text evidence="6">The sequence shown here is derived from an EMBL/GenBank/DDBJ whole genome shotgun (WGS) entry which is preliminary data.</text>
</comment>
<evidence type="ECO:0000313" key="7">
    <source>
        <dbReference type="Proteomes" id="UP000653411"/>
    </source>
</evidence>
<dbReference type="GO" id="GO:0008168">
    <property type="term" value="F:methyltransferase activity"/>
    <property type="evidence" value="ECO:0007669"/>
    <property type="project" value="UniProtKB-KW"/>
</dbReference>
<keyword evidence="7" id="KW-1185">Reference proteome</keyword>
<dbReference type="Gene3D" id="3.40.50.150">
    <property type="entry name" value="Vaccinia Virus protein VP39"/>
    <property type="match status" value="1"/>
</dbReference>
<gene>
    <name evidence="6" type="ORF">GCM10011578_005470</name>
</gene>
<dbReference type="Proteomes" id="UP000653411">
    <property type="component" value="Unassembled WGS sequence"/>
</dbReference>
<feature type="region of interest" description="Disordered" evidence="4">
    <location>
        <begin position="1"/>
        <end position="28"/>
    </location>
</feature>
<evidence type="ECO:0000256" key="2">
    <source>
        <dbReference type="ARBA" id="ARBA00022679"/>
    </source>
</evidence>
<name>A0A917UFC8_9ACTN</name>
<dbReference type="GO" id="GO:0032259">
    <property type="term" value="P:methylation"/>
    <property type="evidence" value="ECO:0007669"/>
    <property type="project" value="UniProtKB-KW"/>
</dbReference>
<dbReference type="CDD" id="cd02440">
    <property type="entry name" value="AdoMet_MTases"/>
    <property type="match status" value="1"/>
</dbReference>
<accession>A0A917UFC8</accession>
<sequence>MEISRLIPARSAAASEPGARPTGASQTARDRLVYRDVWAREGIRPPSDTARAMIDALAPSADGPRPHLADLGCGAGRHALHAARQGLRVTAIDHSAHAVAALQGAVDEERIDCCDVIQGDAFAWLRELTPSTLDAVVCFDSVHHSSADPERVEETVALLASRTRAGGSVLVTLLCDITYSTGERPPGRLLVGEEDGAALLDRALGGHRLLTDRRKPVRVARTTSISPSTGRPVPASYGATRVLRQYQIV</sequence>
<dbReference type="InterPro" id="IPR041698">
    <property type="entry name" value="Methyltransf_25"/>
</dbReference>
<dbReference type="PANTHER" id="PTHR43464">
    <property type="entry name" value="METHYLTRANSFERASE"/>
    <property type="match status" value="1"/>
</dbReference>
<dbReference type="Pfam" id="PF13649">
    <property type="entry name" value="Methyltransf_25"/>
    <property type="match status" value="1"/>
</dbReference>
<keyword evidence="2" id="KW-0808">Transferase</keyword>
<evidence type="ECO:0000256" key="1">
    <source>
        <dbReference type="ARBA" id="ARBA00022603"/>
    </source>
</evidence>
<keyword evidence="1" id="KW-0489">Methyltransferase</keyword>
<dbReference type="PANTHER" id="PTHR43464:SF19">
    <property type="entry name" value="UBIQUINONE BIOSYNTHESIS O-METHYLTRANSFERASE, MITOCHONDRIAL"/>
    <property type="match status" value="1"/>
</dbReference>
<organism evidence="6 7">
    <name type="scientific">Streptomyces fuscichromogenes</name>
    <dbReference type="NCBI Taxonomy" id="1324013"/>
    <lineage>
        <taxon>Bacteria</taxon>
        <taxon>Bacillati</taxon>
        <taxon>Actinomycetota</taxon>
        <taxon>Actinomycetes</taxon>
        <taxon>Kitasatosporales</taxon>
        <taxon>Streptomycetaceae</taxon>
        <taxon>Streptomyces</taxon>
    </lineage>
</organism>
<dbReference type="SUPFAM" id="SSF53335">
    <property type="entry name" value="S-adenosyl-L-methionine-dependent methyltransferases"/>
    <property type="match status" value="1"/>
</dbReference>
<reference evidence="6" key="2">
    <citation type="submission" date="2020-09" db="EMBL/GenBank/DDBJ databases">
        <authorList>
            <person name="Sun Q."/>
            <person name="Zhou Y."/>
        </authorList>
    </citation>
    <scope>NUCLEOTIDE SEQUENCE</scope>
    <source>
        <strain evidence="6">CGMCC 4.7110</strain>
    </source>
</reference>
<dbReference type="InterPro" id="IPR029063">
    <property type="entry name" value="SAM-dependent_MTases_sf"/>
</dbReference>
<reference evidence="6" key="1">
    <citation type="journal article" date="2014" name="Int. J. Syst. Evol. Microbiol.">
        <title>Complete genome sequence of Corynebacterium casei LMG S-19264T (=DSM 44701T), isolated from a smear-ripened cheese.</title>
        <authorList>
            <consortium name="US DOE Joint Genome Institute (JGI-PGF)"/>
            <person name="Walter F."/>
            <person name="Albersmeier A."/>
            <person name="Kalinowski J."/>
            <person name="Ruckert C."/>
        </authorList>
    </citation>
    <scope>NUCLEOTIDE SEQUENCE</scope>
    <source>
        <strain evidence="6">CGMCC 4.7110</strain>
    </source>
</reference>
<proteinExistence type="predicted"/>
<evidence type="ECO:0000256" key="3">
    <source>
        <dbReference type="ARBA" id="ARBA00022691"/>
    </source>
</evidence>